<dbReference type="PANTHER" id="PTHR34618">
    <property type="entry name" value="SURFACE PROTEIN MAS1, PUTATIVE-RELATED"/>
    <property type="match status" value="1"/>
</dbReference>
<dbReference type="EMBL" id="BLKC01000033">
    <property type="protein sequence ID" value="GFF37996.1"/>
    <property type="molecule type" value="Genomic_DNA"/>
</dbReference>
<comment type="caution">
    <text evidence="1">The sequence shown here is derived from an EMBL/GenBank/DDBJ whole genome shotgun (WGS) entry which is preliminary data.</text>
</comment>
<accession>A0A8H3NRG7</accession>
<dbReference type="AlphaFoldDB" id="A0A8H3NRG7"/>
<protein>
    <recommendedName>
        <fullName evidence="3">Cell surface protein Mas1</fullName>
    </recommendedName>
</protein>
<dbReference type="Pfam" id="PF11327">
    <property type="entry name" value="Egh16-like"/>
    <property type="match status" value="1"/>
</dbReference>
<organism evidence="1 2">
    <name type="scientific">Aspergillus udagawae</name>
    <dbReference type="NCBI Taxonomy" id="91492"/>
    <lineage>
        <taxon>Eukaryota</taxon>
        <taxon>Fungi</taxon>
        <taxon>Dikarya</taxon>
        <taxon>Ascomycota</taxon>
        <taxon>Pezizomycotina</taxon>
        <taxon>Eurotiomycetes</taxon>
        <taxon>Eurotiomycetidae</taxon>
        <taxon>Eurotiales</taxon>
        <taxon>Aspergillaceae</taxon>
        <taxon>Aspergillus</taxon>
        <taxon>Aspergillus subgen. Fumigati</taxon>
    </lineage>
</organism>
<reference evidence="1 2" key="1">
    <citation type="submission" date="2020-01" db="EMBL/GenBank/DDBJ databases">
        <title>Draft genome sequence of Aspergillus udagawae IFM 46972.</title>
        <authorList>
            <person name="Takahashi H."/>
            <person name="Yaguchi T."/>
        </authorList>
    </citation>
    <scope>NUCLEOTIDE SEQUENCE [LARGE SCALE GENOMIC DNA]</scope>
    <source>
        <strain evidence="1 2">IFM 46972</strain>
    </source>
</reference>
<evidence type="ECO:0008006" key="3">
    <source>
        <dbReference type="Google" id="ProtNLM"/>
    </source>
</evidence>
<dbReference type="Proteomes" id="UP000465221">
    <property type="component" value="Unassembled WGS sequence"/>
</dbReference>
<evidence type="ECO:0000313" key="2">
    <source>
        <dbReference type="Proteomes" id="UP000465221"/>
    </source>
</evidence>
<proteinExistence type="predicted"/>
<dbReference type="InterPro" id="IPR021476">
    <property type="entry name" value="Egh16-like"/>
</dbReference>
<evidence type="ECO:0000313" key="1">
    <source>
        <dbReference type="EMBL" id="GFF37996.1"/>
    </source>
</evidence>
<gene>
    <name evidence="1" type="ORF">IFM46972_05401</name>
</gene>
<dbReference type="PANTHER" id="PTHR34618:SF1">
    <property type="entry name" value="SECRETED PROTEIN"/>
    <property type="match status" value="1"/>
</dbReference>
<sequence>MSDVLFLPVSIQTIQRSYFGQEASTILSLCPSHFINMLIKDILTVTALLVSQVSAHGLVTRIKGANGVNMPGLTIIDGVPRDCPSAACGGQKDTAIIRDGEMGGIKASPLGRTMGAGPVNAATVINKFLGTAAEKRGRVPPSERRRQLINDAASVITNAGGAILNGAQDLADKTPLGGAIKSAQSAVDDALSIVPGLKSGAMTAQGTSENGVQLYSGKGASTGLPTASADGVVTVIYHQVNQDGAGPLTADIDPSSGGTNPKAFVSAQVIQNIPGVAGFSTSSTMDYEVKVQVPKGMKCTGTVGAAKNVCIVRIRNTAISGPFGGSAAFTQ</sequence>
<name>A0A8H3NRG7_9EURO</name>